<dbReference type="AlphaFoldDB" id="A0A4W4GU68"/>
<feature type="compositionally biased region" description="Basic and acidic residues" evidence="1">
    <location>
        <begin position="249"/>
        <end position="259"/>
    </location>
</feature>
<reference evidence="3" key="2">
    <citation type="journal article" date="2017" name="Sci. Adv.">
        <title>A tail of two voltages: Proteomic comparison of the three electric organs of the electric eel.</title>
        <authorList>
            <person name="Traeger L.L."/>
            <person name="Sabat G."/>
            <person name="Barrett-Wilt G.A."/>
            <person name="Wells G.B."/>
            <person name="Sussman M.R."/>
        </authorList>
    </citation>
    <scope>NUCLEOTIDE SEQUENCE [LARGE SCALE GENOMIC DNA]</scope>
</reference>
<feature type="region of interest" description="Disordered" evidence="1">
    <location>
        <begin position="1"/>
        <end position="24"/>
    </location>
</feature>
<keyword evidence="3" id="KW-1185">Reference proteome</keyword>
<dbReference type="InterPro" id="IPR036770">
    <property type="entry name" value="Ankyrin_rpt-contain_sf"/>
</dbReference>
<name>A0A4W4GU68_ELEEL</name>
<dbReference type="Proteomes" id="UP000314983">
    <property type="component" value="Chromosome 24"/>
</dbReference>
<reference evidence="2" key="5">
    <citation type="submission" date="2025-09" db="UniProtKB">
        <authorList>
            <consortium name="Ensembl"/>
        </authorList>
    </citation>
    <scope>IDENTIFICATION</scope>
</reference>
<evidence type="ECO:0000256" key="1">
    <source>
        <dbReference type="SAM" id="MobiDB-lite"/>
    </source>
</evidence>
<dbReference type="SUPFAM" id="SSF48403">
    <property type="entry name" value="Ankyrin repeat"/>
    <property type="match status" value="1"/>
</dbReference>
<evidence type="ECO:0000313" key="3">
    <source>
        <dbReference type="Proteomes" id="UP000314983"/>
    </source>
</evidence>
<dbReference type="GeneTree" id="ENSGT00500000044852"/>
<accession>A0A4W4GU68</accession>
<feature type="compositionally biased region" description="Low complexity" evidence="1">
    <location>
        <begin position="276"/>
        <end position="288"/>
    </location>
</feature>
<reference evidence="2" key="3">
    <citation type="submission" date="2020-05" db="EMBL/GenBank/DDBJ databases">
        <title>Electrophorus electricus (electric eel) genome, fEleEle1, primary haplotype.</title>
        <authorList>
            <person name="Myers G."/>
            <person name="Meyer A."/>
            <person name="Fedrigo O."/>
            <person name="Formenti G."/>
            <person name="Rhie A."/>
            <person name="Tracey A."/>
            <person name="Sims Y."/>
            <person name="Jarvis E.D."/>
        </authorList>
    </citation>
    <scope>NUCLEOTIDE SEQUENCE [LARGE SCALE GENOMIC DNA]</scope>
</reference>
<organism evidence="2 3">
    <name type="scientific">Electrophorus electricus</name>
    <name type="common">Electric eel</name>
    <name type="synonym">Gymnotus electricus</name>
    <dbReference type="NCBI Taxonomy" id="8005"/>
    <lineage>
        <taxon>Eukaryota</taxon>
        <taxon>Metazoa</taxon>
        <taxon>Chordata</taxon>
        <taxon>Craniata</taxon>
        <taxon>Vertebrata</taxon>
        <taxon>Euteleostomi</taxon>
        <taxon>Actinopterygii</taxon>
        <taxon>Neopterygii</taxon>
        <taxon>Teleostei</taxon>
        <taxon>Ostariophysi</taxon>
        <taxon>Gymnotiformes</taxon>
        <taxon>Gymnotoidei</taxon>
        <taxon>Gymnotidae</taxon>
        <taxon>Electrophorus</taxon>
    </lineage>
</organism>
<proteinExistence type="predicted"/>
<dbReference type="OMA" id="KIICASD"/>
<dbReference type="Ensembl" id="ENSEEET00000040447.2">
    <property type="protein sequence ID" value="ENSEEEP00000039988.2"/>
    <property type="gene ID" value="ENSEEEG00000018960.2"/>
</dbReference>
<feature type="region of interest" description="Disordered" evidence="1">
    <location>
        <begin position="237"/>
        <end position="289"/>
    </location>
</feature>
<reference evidence="2" key="4">
    <citation type="submission" date="2025-08" db="UniProtKB">
        <authorList>
            <consortium name="Ensembl"/>
        </authorList>
    </citation>
    <scope>IDENTIFICATION</scope>
</reference>
<sequence>MAKVRVTVHEDSDLGSESEASVSGCDSDSWSVLSDDSVLPDYAWEKGAKLGQPTLCTRPVRGHQWQSKSVCAFINNGLMLAVSRGFIDIVYVLNQCPFLDINHRDKDSNMAFMIAAQDGEHTDYILNYFSGVDTEVRGYWGFTLISLPYRVTADVKTGHFETFCRLRFISRSCAEQFCECHIPECPALKALVSKGRGTKGAGRRVAHCLKATFTFSFPQDPQDSGIPDHMGYRPFCPAEPPHIGKGRHGAPEPEGKNPAEEPVGGAGRRGNGSVVPATPTSASDSTPSLVARCSDTALRGGVLDTASRTMHKLMPRGTAWCNSVHGADSIPHINVTRSPEPTPKKNIKRKCPKVTWGLRSGPLWKYREAKLEKKTEEVTQIKVCKHAKHKYSKAWESRRVPLGTSNSLPNVSYPF</sequence>
<evidence type="ECO:0000313" key="2">
    <source>
        <dbReference type="Ensembl" id="ENSEEEP00000039988.2"/>
    </source>
</evidence>
<protein>
    <submittedName>
        <fullName evidence="2">Ankyrin repeat domain 33Aa</fullName>
    </submittedName>
</protein>
<dbReference type="STRING" id="8005.ENSEEEP00000039988"/>
<reference evidence="3" key="1">
    <citation type="journal article" date="2014" name="Science">
        <title>Nonhuman genetics. Genomic basis for the convergent evolution of electric organs.</title>
        <authorList>
            <person name="Gallant J.R."/>
            <person name="Traeger L.L."/>
            <person name="Volkening J.D."/>
            <person name="Moffett H."/>
            <person name="Chen P.H."/>
            <person name="Novina C.D."/>
            <person name="Phillips G.N.Jr."/>
            <person name="Anand R."/>
            <person name="Wells G.B."/>
            <person name="Pinch M."/>
            <person name="Guth R."/>
            <person name="Unguez G.A."/>
            <person name="Albert J.S."/>
            <person name="Zakon H.H."/>
            <person name="Samanta M.P."/>
            <person name="Sussman M.R."/>
        </authorList>
    </citation>
    <scope>NUCLEOTIDE SEQUENCE [LARGE SCALE GENOMIC DNA]</scope>
</reference>